<dbReference type="GO" id="GO:0070407">
    <property type="term" value="P:oxidation-dependent protein catabolic process"/>
    <property type="evidence" value="ECO:0007669"/>
    <property type="project" value="UniProtKB-UniRule"/>
</dbReference>
<comment type="subunit">
    <text evidence="11">Homohexamer or homoheptamer. Organized in a ring with a central cavity.</text>
</comment>
<feature type="region of interest" description="Disordered" evidence="14">
    <location>
        <begin position="297"/>
        <end position="323"/>
    </location>
</feature>
<keyword evidence="2 11" id="KW-0645">Protease</keyword>
<dbReference type="InterPro" id="IPR008268">
    <property type="entry name" value="Peptidase_S16_AS"/>
</dbReference>
<evidence type="ECO:0000256" key="13">
    <source>
        <dbReference type="RuleBase" id="RU000591"/>
    </source>
</evidence>
<dbReference type="PRINTS" id="PR00830">
    <property type="entry name" value="ENDOLAPTASE"/>
</dbReference>
<dbReference type="Proteomes" id="UP001412239">
    <property type="component" value="Unassembled WGS sequence"/>
</dbReference>
<dbReference type="SUPFAM" id="SSF52540">
    <property type="entry name" value="P-loop containing nucleoside triphosphate hydrolases"/>
    <property type="match status" value="1"/>
</dbReference>
<dbReference type="Pfam" id="PF22667">
    <property type="entry name" value="Lon_lid"/>
    <property type="match status" value="1"/>
</dbReference>
<feature type="region of interest" description="Disordered" evidence="14">
    <location>
        <begin position="822"/>
        <end position="870"/>
    </location>
</feature>
<dbReference type="InterPro" id="IPR004815">
    <property type="entry name" value="Lon_bac/euk-typ"/>
</dbReference>
<dbReference type="Gene3D" id="2.30.130.40">
    <property type="entry name" value="LON domain-like"/>
    <property type="match status" value="1"/>
</dbReference>
<dbReference type="GO" id="GO:0034599">
    <property type="term" value="P:cellular response to oxidative stress"/>
    <property type="evidence" value="ECO:0007669"/>
    <property type="project" value="UniProtKB-UniRule"/>
</dbReference>
<dbReference type="FunFam" id="3.40.50.300:FF:000021">
    <property type="entry name" value="Lon protease homolog"/>
    <property type="match status" value="1"/>
</dbReference>
<evidence type="ECO:0000256" key="2">
    <source>
        <dbReference type="ARBA" id="ARBA00022670"/>
    </source>
</evidence>
<dbReference type="PROSITE" id="PS01046">
    <property type="entry name" value="LON_SER"/>
    <property type="match status" value="1"/>
</dbReference>
<dbReference type="SMART" id="SM00382">
    <property type="entry name" value="AAA"/>
    <property type="match status" value="1"/>
</dbReference>
<dbReference type="InterPro" id="IPR027503">
    <property type="entry name" value="Lonm_euk"/>
</dbReference>
<feature type="region of interest" description="Disordered" evidence="14">
    <location>
        <begin position="89"/>
        <end position="188"/>
    </location>
</feature>
<dbReference type="Gene3D" id="1.10.8.60">
    <property type="match status" value="1"/>
</dbReference>
<feature type="domain" description="Lon proteolytic" evidence="15">
    <location>
        <begin position="903"/>
        <end position="1089"/>
    </location>
</feature>
<dbReference type="GO" id="GO:0007005">
    <property type="term" value="P:mitochondrion organization"/>
    <property type="evidence" value="ECO:0007669"/>
    <property type="project" value="TreeGrafter"/>
</dbReference>
<proteinExistence type="inferred from homology"/>
<dbReference type="NCBIfam" id="TIGR00763">
    <property type="entry name" value="lon"/>
    <property type="match status" value="1"/>
</dbReference>
<evidence type="ECO:0000313" key="17">
    <source>
        <dbReference type="EMBL" id="CUS14803.1"/>
    </source>
</evidence>
<dbReference type="GO" id="GO:0005524">
    <property type="term" value="F:ATP binding"/>
    <property type="evidence" value="ECO:0007669"/>
    <property type="project" value="UniProtKB-UniRule"/>
</dbReference>
<dbReference type="Gene3D" id="3.40.50.300">
    <property type="entry name" value="P-loop containing nucleotide triphosphate hydrolases"/>
    <property type="match status" value="1"/>
</dbReference>
<keyword evidence="7" id="KW-0809">Transit peptide</keyword>
<keyword evidence="5 11" id="KW-0720">Serine protease</keyword>
<evidence type="ECO:0000313" key="18">
    <source>
        <dbReference type="Proteomes" id="UP001412239"/>
    </source>
</evidence>
<dbReference type="FunFam" id="1.20.58.1480:FF:000003">
    <property type="entry name" value="Lon protease homolog, mitochondrial"/>
    <property type="match status" value="1"/>
</dbReference>
<dbReference type="InterPro" id="IPR054594">
    <property type="entry name" value="Lon_lid"/>
</dbReference>
<feature type="compositionally biased region" description="Basic and acidic residues" evidence="14">
    <location>
        <begin position="822"/>
        <end position="865"/>
    </location>
</feature>
<dbReference type="InterPro" id="IPR020568">
    <property type="entry name" value="Ribosomal_Su5_D2-typ_SF"/>
</dbReference>
<evidence type="ECO:0000256" key="12">
    <source>
        <dbReference type="PROSITE-ProRule" id="PRU01122"/>
    </source>
</evidence>
<dbReference type="FunFam" id="1.20.5.5270:FF:000001">
    <property type="entry name" value="Lon protease homolog, mitochondrial"/>
    <property type="match status" value="1"/>
</dbReference>
<dbReference type="PROSITE" id="PS51787">
    <property type="entry name" value="LON_N"/>
    <property type="match status" value="1"/>
</dbReference>
<dbReference type="Gene3D" id="3.30.230.10">
    <property type="match status" value="1"/>
</dbReference>
<accession>A0A292Q7R6</accession>
<dbReference type="InterPro" id="IPR003959">
    <property type="entry name" value="ATPase_AAA_core"/>
</dbReference>
<comment type="function">
    <text evidence="11">ATP-dependent serine protease that mediates the selective degradation of misfolded, unassembled or oxidatively damaged polypeptides as well as certain short-lived regulatory proteins in the mitochondrial matrix. May also have a chaperone function in the assembly of inner membrane protein complexes. Participates in the regulation of mitochondrial gene expression and in the maintenance of the integrity of the mitochondrial genome. Binds to mitochondrial DNA in a site-specific manner.</text>
</comment>
<dbReference type="EC" id="3.4.21.53" evidence="11"/>
<dbReference type="GO" id="GO:0051131">
    <property type="term" value="P:chaperone-mediated protein complex assembly"/>
    <property type="evidence" value="ECO:0007669"/>
    <property type="project" value="UniProtKB-UniRule"/>
</dbReference>
<keyword evidence="18" id="KW-1185">Reference proteome</keyword>
<dbReference type="SMART" id="SM00464">
    <property type="entry name" value="LON"/>
    <property type="match status" value="1"/>
</dbReference>
<comment type="similarity">
    <text evidence="11 12 13">Belongs to the peptidase S16 family.</text>
</comment>
<feature type="compositionally biased region" description="Basic and acidic residues" evidence="14">
    <location>
        <begin position="117"/>
        <end position="136"/>
    </location>
</feature>
<evidence type="ECO:0000256" key="10">
    <source>
        <dbReference type="ARBA" id="ARBA00050665"/>
    </source>
</evidence>
<dbReference type="InterPro" id="IPR046336">
    <property type="entry name" value="Lon_prtase_N_sf"/>
</dbReference>
<evidence type="ECO:0000256" key="3">
    <source>
        <dbReference type="ARBA" id="ARBA00022741"/>
    </source>
</evidence>
<dbReference type="Pfam" id="PF00004">
    <property type="entry name" value="AAA"/>
    <property type="match status" value="1"/>
</dbReference>
<feature type="domain" description="Lon N-terminal" evidence="16">
    <location>
        <begin position="197"/>
        <end position="458"/>
    </location>
</feature>
<keyword evidence="3 11" id="KW-0547">Nucleotide-binding</keyword>
<keyword evidence="6 11" id="KW-0067">ATP-binding</keyword>
<evidence type="ECO:0000256" key="11">
    <source>
        <dbReference type="HAMAP-Rule" id="MF_03120"/>
    </source>
</evidence>
<dbReference type="GO" id="GO:0004176">
    <property type="term" value="F:ATP-dependent peptidase activity"/>
    <property type="evidence" value="ECO:0007669"/>
    <property type="project" value="UniProtKB-UniRule"/>
</dbReference>
<dbReference type="HAMAP" id="MF_03120">
    <property type="entry name" value="lonm_euk"/>
    <property type="match status" value="1"/>
</dbReference>
<dbReference type="InterPro" id="IPR014721">
    <property type="entry name" value="Ribsml_uS5_D2-typ_fold_subgr"/>
</dbReference>
<dbReference type="Gene3D" id="1.20.5.5270">
    <property type="match status" value="1"/>
</dbReference>
<gene>
    <name evidence="11" type="primary">PIM1</name>
    <name evidence="17" type="ORF">GSTUAT00001088001</name>
</gene>
<feature type="binding site" evidence="11">
    <location>
        <begin position="611"/>
        <end position="618"/>
    </location>
    <ligand>
        <name>ATP</name>
        <dbReference type="ChEBI" id="CHEBI:30616"/>
    </ligand>
</feature>
<dbReference type="InterPro" id="IPR003593">
    <property type="entry name" value="AAA+_ATPase"/>
</dbReference>
<evidence type="ECO:0000256" key="6">
    <source>
        <dbReference type="ARBA" id="ARBA00022840"/>
    </source>
</evidence>
<organism evidence="17 18">
    <name type="scientific">Tuber aestivum</name>
    <name type="common">summer truffle</name>
    <dbReference type="NCBI Taxonomy" id="59557"/>
    <lineage>
        <taxon>Eukaryota</taxon>
        <taxon>Fungi</taxon>
        <taxon>Dikarya</taxon>
        <taxon>Ascomycota</taxon>
        <taxon>Pezizomycotina</taxon>
        <taxon>Pezizomycetes</taxon>
        <taxon>Pezizales</taxon>
        <taxon>Tuberaceae</taxon>
        <taxon>Tuber</taxon>
    </lineage>
</organism>
<dbReference type="Gene3D" id="1.20.58.1480">
    <property type="match status" value="1"/>
</dbReference>
<dbReference type="FunFam" id="2.30.130.40:FF:000006">
    <property type="entry name" value="Lon protease homolog, mitochondrial"/>
    <property type="match status" value="1"/>
</dbReference>
<dbReference type="InterPro" id="IPR015947">
    <property type="entry name" value="PUA-like_sf"/>
</dbReference>
<dbReference type="GO" id="GO:0141164">
    <property type="term" value="P:mitochondrial protein quality control"/>
    <property type="evidence" value="ECO:0007669"/>
    <property type="project" value="UniProtKB-ARBA"/>
</dbReference>
<dbReference type="FunFam" id="1.10.8.60:FF:000113">
    <property type="entry name" value="Lon protease homolog, mitochondrial"/>
    <property type="match status" value="1"/>
</dbReference>
<dbReference type="AlphaFoldDB" id="A0A292Q7R6"/>
<dbReference type="PANTHER" id="PTHR43718">
    <property type="entry name" value="LON PROTEASE"/>
    <property type="match status" value="1"/>
</dbReference>
<dbReference type="InterPro" id="IPR027065">
    <property type="entry name" value="Lon_Prtase"/>
</dbReference>
<keyword evidence="8 11" id="KW-0238">DNA-binding</keyword>
<evidence type="ECO:0000256" key="14">
    <source>
        <dbReference type="SAM" id="MobiDB-lite"/>
    </source>
</evidence>
<dbReference type="Pfam" id="PF05362">
    <property type="entry name" value="Lon_C"/>
    <property type="match status" value="1"/>
</dbReference>
<sequence>MVYGRSLPWKTALRISEGRARARPSGLPPLHRARGYFSFPPANPARISTGWPSTSLALGRNSSLPAITTAAPTTTGTAQVLRLGDHRKLSASAPQLKEKPPPKGNGSKEIVEEVDEDAKRKEKKDERVNVKVDTGSERSGNGAPSLGEILKDGSSGTGGRGNGSNDGASSGSSGGRRRGASDRALSKPTVPDIYPQVMALPIAKRPLFPGFYKAVTVRDPEVAAAIQEMMKRGQPYIGAFLFKDENADRDTIERTDEVHEVGVFAQITSAFPVHGEDSSLTAVLYPHRRIRISNLLPQDKSEPKIEEPEPIEETEDEGKVQEGRGDVVASFEEEVEKKQPTSNPYATSFLKKHKVSIADVENLVEESYDKKSPVIRAVTSEIVNVFKEVANLNPLFRDQISTFSMSQSAGNVIDEPAKLADFAAAVSAGEVKELQEVLETLGVEERLQKALVVLKKELMNAQLQSKISKDVEAKIQKRQREYWLMEQMKGIRRELGIESDGKDKLVEKFKEKAEKLAIPEAVKKVFDEELNKLAHLEAAASEFNVTRNYLDWLTQIPWGQRSNENYDIKHAMTVLDEDHHGLKDVKDRILEFIAVGKLRGSVEGKIICFVGPPGVGKTSIGKSIARALNRQFYRFSVGGLTDVAEIKGHRRTYVGALPGRIIQALKKCQTENPLVLIDEVDKIGRGHQGDPASALLELLDPEQNSSFLDHYMDVPVDLSKVLFVCTANMTDTIPRPLLDRMEMIELSGYVADEKMAIADKYLAPQAREMSGLKNVDVVLQKDALEELIKSYCRESGVRNLKKQIEKVFRKSALKIVRDLGEAGPEEEKAMTEEGKAALGESEKRAERVSKEEEGAPMNTEKETCEPPRPPLAVPESVHVTIDRNNLKDYVGPPIFTSDRLYDITPPGVVMGLAWTQMGGAALYVESILETALTPSSRPALERTGNLKSVMKESTLVAYAFAKSMMAQKFPQNRFFDKAKVHLHCPEGAVPKDGPSAGITMATSLLSLALDHKIDPTIAMTGELTVTGKVLRIGGLREKAVAARRSGAKTIIFPVDNMSDWLELPENIKEGLEGQSASWYGDVFDLVFKDLDKDRARNLWQEQLKEDPNKKASDEHDDD</sequence>
<dbReference type="InterPro" id="IPR008269">
    <property type="entry name" value="Lon_proteolytic"/>
</dbReference>
<dbReference type="PANTHER" id="PTHR43718:SF2">
    <property type="entry name" value="LON PROTEASE HOMOLOG, MITOCHONDRIAL"/>
    <property type="match status" value="1"/>
</dbReference>
<dbReference type="PROSITE" id="PS51786">
    <property type="entry name" value="LON_PROTEOLYTIC"/>
    <property type="match status" value="1"/>
</dbReference>
<feature type="compositionally biased region" description="Gly residues" evidence="14">
    <location>
        <begin position="155"/>
        <end position="164"/>
    </location>
</feature>
<dbReference type="SUPFAM" id="SSF54211">
    <property type="entry name" value="Ribosomal protein S5 domain 2-like"/>
    <property type="match status" value="1"/>
</dbReference>
<dbReference type="GO" id="GO:0043565">
    <property type="term" value="F:sequence-specific DNA binding"/>
    <property type="evidence" value="ECO:0007669"/>
    <property type="project" value="UniProtKB-UniRule"/>
</dbReference>
<dbReference type="SUPFAM" id="SSF88697">
    <property type="entry name" value="PUA domain-like"/>
    <property type="match status" value="1"/>
</dbReference>
<dbReference type="GO" id="GO:0003697">
    <property type="term" value="F:single-stranded DNA binding"/>
    <property type="evidence" value="ECO:0007669"/>
    <property type="project" value="TreeGrafter"/>
</dbReference>
<keyword evidence="9 11" id="KW-0496">Mitochondrion</keyword>
<protein>
    <recommendedName>
        <fullName evidence="11">Lon protease homolog, mitochondrial</fullName>
        <ecNumber evidence="11">3.4.21.53</ecNumber>
    </recommendedName>
</protein>
<comment type="subcellular location">
    <subcellularLocation>
        <location evidence="1 11">Mitochondrion matrix</location>
    </subcellularLocation>
</comment>
<reference evidence="17" key="1">
    <citation type="submission" date="2015-10" db="EMBL/GenBank/DDBJ databases">
        <authorList>
            <person name="Regsiter A."/>
            <person name="william w."/>
        </authorList>
    </citation>
    <scope>NUCLEOTIDE SEQUENCE</scope>
    <source>
        <strain evidence="17">Montdore</strain>
    </source>
</reference>
<dbReference type="InterPro" id="IPR027417">
    <property type="entry name" value="P-loop_NTPase"/>
</dbReference>
<name>A0A292Q7R6_9PEZI</name>
<evidence type="ECO:0000259" key="16">
    <source>
        <dbReference type="PROSITE" id="PS51787"/>
    </source>
</evidence>
<dbReference type="EMBL" id="LN890955">
    <property type="protein sequence ID" value="CUS14803.1"/>
    <property type="molecule type" value="Genomic_DNA"/>
</dbReference>
<dbReference type="InterPro" id="IPR003111">
    <property type="entry name" value="Lon_prtase_N"/>
</dbReference>
<feature type="active site" evidence="11 12">
    <location>
        <position position="1038"/>
    </location>
</feature>
<dbReference type="FunFam" id="3.30.230.10:FF:000015">
    <property type="entry name" value="Lon protease homolog, mitochondrial"/>
    <property type="match status" value="1"/>
</dbReference>
<dbReference type="CDD" id="cd19500">
    <property type="entry name" value="RecA-like_Lon"/>
    <property type="match status" value="1"/>
</dbReference>
<keyword evidence="4 11" id="KW-0378">Hydrolase</keyword>
<evidence type="ECO:0000256" key="7">
    <source>
        <dbReference type="ARBA" id="ARBA00022946"/>
    </source>
</evidence>
<dbReference type="GO" id="GO:0016887">
    <property type="term" value="F:ATP hydrolysis activity"/>
    <property type="evidence" value="ECO:0007669"/>
    <property type="project" value="UniProtKB-UniRule"/>
</dbReference>
<evidence type="ECO:0000259" key="15">
    <source>
        <dbReference type="PROSITE" id="PS51786"/>
    </source>
</evidence>
<evidence type="ECO:0000256" key="8">
    <source>
        <dbReference type="ARBA" id="ARBA00023125"/>
    </source>
</evidence>
<feature type="active site" evidence="11 12">
    <location>
        <position position="995"/>
    </location>
</feature>
<evidence type="ECO:0000256" key="4">
    <source>
        <dbReference type="ARBA" id="ARBA00022801"/>
    </source>
</evidence>
<dbReference type="GO" id="GO:0004252">
    <property type="term" value="F:serine-type endopeptidase activity"/>
    <property type="evidence" value="ECO:0007669"/>
    <property type="project" value="UniProtKB-UniRule"/>
</dbReference>
<dbReference type="GO" id="GO:0005759">
    <property type="term" value="C:mitochondrial matrix"/>
    <property type="evidence" value="ECO:0007669"/>
    <property type="project" value="UniProtKB-SubCell"/>
</dbReference>
<evidence type="ECO:0000256" key="5">
    <source>
        <dbReference type="ARBA" id="ARBA00022825"/>
    </source>
</evidence>
<evidence type="ECO:0000256" key="9">
    <source>
        <dbReference type="ARBA" id="ARBA00023128"/>
    </source>
</evidence>
<comment type="catalytic activity">
    <reaction evidence="10 11">
        <text>Hydrolysis of proteins in presence of ATP.</text>
        <dbReference type="EC" id="3.4.21.53"/>
    </reaction>
</comment>
<evidence type="ECO:0000256" key="1">
    <source>
        <dbReference type="ARBA" id="ARBA00004305"/>
    </source>
</evidence>
<dbReference type="Pfam" id="PF02190">
    <property type="entry name" value="LON_substr_bdg"/>
    <property type="match status" value="1"/>
</dbReference>